<dbReference type="RefSeq" id="WP_328275608.1">
    <property type="nucleotide sequence ID" value="NZ_JARTLD010000009.1"/>
</dbReference>
<organism evidence="1 2">
    <name type="scientific">Paenibacillus chibensis</name>
    <dbReference type="NCBI Taxonomy" id="59846"/>
    <lineage>
        <taxon>Bacteria</taxon>
        <taxon>Bacillati</taxon>
        <taxon>Bacillota</taxon>
        <taxon>Bacilli</taxon>
        <taxon>Bacillales</taxon>
        <taxon>Paenibacillaceae</taxon>
        <taxon>Paenibacillus</taxon>
    </lineage>
</organism>
<keyword evidence="2" id="KW-1185">Reference proteome</keyword>
<accession>A0ABU6PNP5</accession>
<protein>
    <submittedName>
        <fullName evidence="1">Uncharacterized protein</fullName>
    </submittedName>
</protein>
<comment type="caution">
    <text evidence="1">The sequence shown here is derived from an EMBL/GenBank/DDBJ whole genome shotgun (WGS) entry which is preliminary data.</text>
</comment>
<proteinExistence type="predicted"/>
<evidence type="ECO:0000313" key="1">
    <source>
        <dbReference type="EMBL" id="MED5016494.1"/>
    </source>
</evidence>
<evidence type="ECO:0000313" key="2">
    <source>
        <dbReference type="Proteomes" id="UP001343257"/>
    </source>
</evidence>
<name>A0ABU6PNP5_9BACL</name>
<dbReference type="EMBL" id="JARTLD010000009">
    <property type="protein sequence ID" value="MED5016494.1"/>
    <property type="molecule type" value="Genomic_DNA"/>
</dbReference>
<reference evidence="1 2" key="1">
    <citation type="submission" date="2023-03" db="EMBL/GenBank/DDBJ databases">
        <title>Bacillus Genome Sequencing.</title>
        <authorList>
            <person name="Dunlap C."/>
        </authorList>
    </citation>
    <scope>NUCLEOTIDE SEQUENCE [LARGE SCALE GENOMIC DNA]</scope>
    <source>
        <strain evidence="1 2">NRS-52</strain>
    </source>
</reference>
<dbReference type="Proteomes" id="UP001343257">
    <property type="component" value="Unassembled WGS sequence"/>
</dbReference>
<sequence>MSTHPRNSNGKAMYSGKAVLKFINFEILESVLYDTSKIKSKKRIVVEDDAQEKVLDISELLVDFEVLKTEEIQTQDNIYIHRFDGSTSLKYNADFGYWIIKYKKLIIEWDELIDTAWFEDR</sequence>
<gene>
    <name evidence="1" type="ORF">P9847_04135</name>
</gene>